<organism evidence="1 2">
    <name type="scientific">Ensete ventricosum</name>
    <name type="common">Abyssinian banana</name>
    <name type="synonym">Musa ensete</name>
    <dbReference type="NCBI Taxonomy" id="4639"/>
    <lineage>
        <taxon>Eukaryota</taxon>
        <taxon>Viridiplantae</taxon>
        <taxon>Streptophyta</taxon>
        <taxon>Embryophyta</taxon>
        <taxon>Tracheophyta</taxon>
        <taxon>Spermatophyta</taxon>
        <taxon>Magnoliopsida</taxon>
        <taxon>Liliopsida</taxon>
        <taxon>Zingiberales</taxon>
        <taxon>Musaceae</taxon>
        <taxon>Ensete</taxon>
    </lineage>
</organism>
<accession>A0A427AXC8</accession>
<evidence type="ECO:0000313" key="1">
    <source>
        <dbReference type="EMBL" id="RRT80914.1"/>
    </source>
</evidence>
<sequence>MVKGIVLRARDALPAPTDFTQTWVDGAPRRGRLLSVGHPEMDIPYFKVFLTEQEDPYRPVHTGPVADQYVDRPLPGGTAKIGRRRSISVVVGQFPLSAIDLRRNRLSAVD</sequence>
<dbReference type="AlphaFoldDB" id="A0A427AXC8"/>
<dbReference type="Proteomes" id="UP000287651">
    <property type="component" value="Unassembled WGS sequence"/>
</dbReference>
<proteinExistence type="predicted"/>
<name>A0A427AXC8_ENSVE</name>
<gene>
    <name evidence="1" type="ORF">B296_00016134</name>
</gene>
<evidence type="ECO:0000313" key="2">
    <source>
        <dbReference type="Proteomes" id="UP000287651"/>
    </source>
</evidence>
<dbReference type="EMBL" id="AMZH03001032">
    <property type="protein sequence ID" value="RRT80914.1"/>
    <property type="molecule type" value="Genomic_DNA"/>
</dbReference>
<reference evidence="1 2" key="1">
    <citation type="journal article" date="2014" name="Agronomy (Basel)">
        <title>A Draft Genome Sequence for Ensete ventricosum, the Drought-Tolerant Tree Against Hunger.</title>
        <authorList>
            <person name="Harrison J."/>
            <person name="Moore K.A."/>
            <person name="Paszkiewicz K."/>
            <person name="Jones T."/>
            <person name="Grant M."/>
            <person name="Ambacheew D."/>
            <person name="Muzemil S."/>
            <person name="Studholme D.J."/>
        </authorList>
    </citation>
    <scope>NUCLEOTIDE SEQUENCE [LARGE SCALE GENOMIC DNA]</scope>
</reference>
<protein>
    <submittedName>
        <fullName evidence="1">Uncharacterized protein</fullName>
    </submittedName>
</protein>
<comment type="caution">
    <text evidence="1">The sequence shown here is derived from an EMBL/GenBank/DDBJ whole genome shotgun (WGS) entry which is preliminary data.</text>
</comment>